<reference evidence="1 2" key="1">
    <citation type="journal article" date="2018" name="Environ. Microbiol.">
        <title>Novel phage-host interactions and evolution as revealed by a cyanomyovirus isolated from an estuarine environment.</title>
        <authorList>
            <person name="Xu Y."/>
            <person name="Zhang R."/>
            <person name="Wang N."/>
            <person name="Cai L."/>
            <person name="Tong Y."/>
            <person name="Sun Q."/>
            <person name="Chen F."/>
            <person name="Jiao N."/>
        </authorList>
    </citation>
    <scope>NUCLEOTIDE SEQUENCE [LARGE SCALE GENOMIC DNA]</scope>
</reference>
<evidence type="ECO:0000313" key="2">
    <source>
        <dbReference type="Proteomes" id="UP000274731"/>
    </source>
</evidence>
<keyword evidence="2" id="KW-1185">Reference proteome</keyword>
<protein>
    <submittedName>
        <fullName evidence="1">Uncharacterized protein</fullName>
    </submittedName>
</protein>
<dbReference type="EMBL" id="MG450654">
    <property type="protein sequence ID" value="ATW62770.1"/>
    <property type="molecule type" value="Genomic_DNA"/>
</dbReference>
<sequence>MAILRGKIADIQTIPSSTGVLYANPASTGTFVGGITLHNTSGVTETVELFNVPDDSSSVGTASLSHRFLKVELVADSTVSYLYPGDGIPLTDTNDTIQGVCTTAGKVTVMFSGPKQV</sequence>
<organism evidence="1 2">
    <name type="scientific">Synechococcus phage S-CBWM1</name>
    <dbReference type="NCBI Taxonomy" id="2053653"/>
    <lineage>
        <taxon>Viruses</taxon>
        <taxon>Duplodnaviria</taxon>
        <taxon>Heunggongvirae</taxon>
        <taxon>Uroviricota</taxon>
        <taxon>Caudoviricetes</taxon>
        <taxon>Aokuangvirus</taxon>
        <taxon>Aokuangvirus SCBWM1</taxon>
    </lineage>
</organism>
<evidence type="ECO:0000313" key="1">
    <source>
        <dbReference type="EMBL" id="ATW62770.1"/>
    </source>
</evidence>
<dbReference type="Proteomes" id="UP000274731">
    <property type="component" value="Segment"/>
</dbReference>
<gene>
    <name evidence="1" type="ORF">SCBWM1_gp86</name>
</gene>
<proteinExistence type="predicted"/>
<name>A0A3G1L3Q1_9CAUD</name>
<accession>A0A3G1L3Q1</accession>